<dbReference type="Proteomes" id="UP000256877">
    <property type="component" value="Unassembled WGS sequence"/>
</dbReference>
<dbReference type="RefSeq" id="WP_011008431.1">
    <property type="nucleotide sequence ID" value="NZ_DAIOPL010000036.1"/>
</dbReference>
<dbReference type="OrthoDB" id="26752at2157"/>
<dbReference type="EMBL" id="NMUE01000047">
    <property type="protein sequence ID" value="RFA93971.1"/>
    <property type="molecule type" value="Genomic_DNA"/>
</dbReference>
<reference evidence="4 5" key="1">
    <citation type="submission" date="2017-07" db="EMBL/GenBank/DDBJ databases">
        <title>Draft genome sequence of aerobic hyperthermophilic archaea, Pyrobaculum aerophilum YKB31 and YKB32.</title>
        <authorList>
            <person name="Mochizuki T."/>
            <person name="Berliner A.J."/>
            <person name="Yoshida-Takashima Y."/>
            <person name="Takaki Y."/>
            <person name="Nunoura T."/>
            <person name="Takai K."/>
        </authorList>
    </citation>
    <scope>NUCLEOTIDE SEQUENCE [LARGE SCALE GENOMIC DNA]</scope>
    <source>
        <strain evidence="2 5">YKB31</strain>
        <strain evidence="3 4">YKB32</strain>
    </source>
</reference>
<evidence type="ECO:0000313" key="2">
    <source>
        <dbReference type="EMBL" id="RFA93971.1"/>
    </source>
</evidence>
<dbReference type="InterPro" id="IPR012340">
    <property type="entry name" value="NA-bd_OB-fold"/>
</dbReference>
<accession>A0A371QVG3</accession>
<dbReference type="GeneID" id="1464294"/>
<dbReference type="EMBL" id="NMUF01000030">
    <property type="protein sequence ID" value="RFA97210.1"/>
    <property type="molecule type" value="Genomic_DNA"/>
</dbReference>
<sequence length="104" mass="11601">MEFSLAVVDVTNDMPNVIKLKGDVEATIELPLEKLGVVFSVGDRLKLVLQKEKDQDLNKYKVYAWGIVYYVGNGMTRISIGGLQLDIMKELPLKAGEKIYVGIL</sequence>
<proteinExistence type="predicted"/>
<evidence type="ECO:0000313" key="4">
    <source>
        <dbReference type="Proteomes" id="UP000256877"/>
    </source>
</evidence>
<dbReference type="OMA" id="AWGIVYY"/>
<dbReference type="Proteomes" id="UP000257123">
    <property type="component" value="Unassembled WGS sequence"/>
</dbReference>
<evidence type="ECO:0000313" key="1">
    <source>
        <dbReference type="EMBL" id="HII46482.1"/>
    </source>
</evidence>
<dbReference type="Gene3D" id="2.40.50.140">
    <property type="entry name" value="Nucleic acid-binding proteins"/>
    <property type="match status" value="1"/>
</dbReference>
<organism evidence="2 5">
    <name type="scientific">Pyrobaculum aerophilum</name>
    <dbReference type="NCBI Taxonomy" id="13773"/>
    <lineage>
        <taxon>Archaea</taxon>
        <taxon>Thermoproteota</taxon>
        <taxon>Thermoprotei</taxon>
        <taxon>Thermoproteales</taxon>
        <taxon>Thermoproteaceae</taxon>
        <taxon>Pyrobaculum</taxon>
    </lineage>
</organism>
<name>A0A371QVG3_9CREN</name>
<protein>
    <submittedName>
        <fullName evidence="2">Uncharacterized protein</fullName>
    </submittedName>
</protein>
<dbReference type="Proteomes" id="UP000651120">
    <property type="component" value="Unassembled WGS sequence"/>
</dbReference>
<gene>
    <name evidence="2" type="ORF">CGL51_11575</name>
    <name evidence="3" type="ORF">CGL52_09870</name>
    <name evidence="1" type="ORF">HA333_03230</name>
</gene>
<evidence type="ECO:0000313" key="5">
    <source>
        <dbReference type="Proteomes" id="UP000257123"/>
    </source>
</evidence>
<reference evidence="1" key="2">
    <citation type="journal article" date="2020" name="bioRxiv">
        <title>A rank-normalized archaeal taxonomy based on genome phylogeny resolves widespread incomplete and uneven classifications.</title>
        <authorList>
            <person name="Rinke C."/>
            <person name="Chuvochina M."/>
            <person name="Mussig A.J."/>
            <person name="Chaumeil P.-A."/>
            <person name="Waite D.W."/>
            <person name="Whitman W.B."/>
            <person name="Parks D.H."/>
            <person name="Hugenholtz P."/>
        </authorList>
    </citation>
    <scope>NUCLEOTIDE SEQUENCE</scope>
    <source>
        <strain evidence="1">UBA8839</strain>
    </source>
</reference>
<dbReference type="AlphaFoldDB" id="A0A371QVG3"/>
<evidence type="ECO:0000313" key="3">
    <source>
        <dbReference type="EMBL" id="RFA97210.1"/>
    </source>
</evidence>
<dbReference type="EMBL" id="DUJP01000015">
    <property type="protein sequence ID" value="HII46482.1"/>
    <property type="molecule type" value="Genomic_DNA"/>
</dbReference>
<comment type="caution">
    <text evidence="2">The sequence shown here is derived from an EMBL/GenBank/DDBJ whole genome shotgun (WGS) entry which is preliminary data.</text>
</comment>